<evidence type="ECO:0000313" key="2">
    <source>
        <dbReference type="Proteomes" id="UP001225644"/>
    </source>
</evidence>
<protein>
    <submittedName>
        <fullName evidence="1">Uncharacterized protein</fullName>
    </submittedName>
</protein>
<proteinExistence type="predicted"/>
<name>A0ABU0B078_9FIRM</name>
<comment type="caution">
    <text evidence="1">The sequence shown here is derived from an EMBL/GenBank/DDBJ whole genome shotgun (WGS) entry which is preliminary data.</text>
</comment>
<reference evidence="1 2" key="1">
    <citation type="submission" date="2023-07" db="EMBL/GenBank/DDBJ databases">
        <title>Genomic Encyclopedia of Type Strains, Phase IV (KMG-IV): sequencing the most valuable type-strain genomes for metagenomic binning, comparative biology and taxonomic classification.</title>
        <authorList>
            <person name="Goeker M."/>
        </authorList>
    </citation>
    <scope>NUCLEOTIDE SEQUENCE [LARGE SCALE GENOMIC DNA]</scope>
    <source>
        <strain evidence="1 2">DSM 12396</strain>
    </source>
</reference>
<gene>
    <name evidence="1" type="ORF">J2Z49_001215</name>
</gene>
<dbReference type="EMBL" id="JAUSUX010000007">
    <property type="protein sequence ID" value="MDQ0286109.1"/>
    <property type="molecule type" value="Genomic_DNA"/>
</dbReference>
<accession>A0ABU0B078</accession>
<evidence type="ECO:0000313" key="1">
    <source>
        <dbReference type="EMBL" id="MDQ0286109.1"/>
    </source>
</evidence>
<organism evidence="1 2">
    <name type="scientific">Desulfofundulus luciae</name>
    <dbReference type="NCBI Taxonomy" id="74702"/>
    <lineage>
        <taxon>Bacteria</taxon>
        <taxon>Bacillati</taxon>
        <taxon>Bacillota</taxon>
        <taxon>Clostridia</taxon>
        <taxon>Eubacteriales</taxon>
        <taxon>Peptococcaceae</taxon>
        <taxon>Desulfofundulus</taxon>
    </lineage>
</organism>
<keyword evidence="2" id="KW-1185">Reference proteome</keyword>
<sequence>MYLVMTGGAAMNEQIAAQIGTSGKMITFFYRGDHNGTPLYCHLAKEVDYAYIRLCL</sequence>
<dbReference type="Proteomes" id="UP001225644">
    <property type="component" value="Unassembled WGS sequence"/>
</dbReference>